<evidence type="ECO:0000256" key="12">
    <source>
        <dbReference type="SAM" id="MobiDB-lite"/>
    </source>
</evidence>
<evidence type="ECO:0000256" key="10">
    <source>
        <dbReference type="ARBA" id="ARBA00023180"/>
    </source>
</evidence>
<dbReference type="SMART" id="SM00710">
    <property type="entry name" value="PbH1"/>
    <property type="match status" value="7"/>
</dbReference>
<dbReference type="GO" id="GO:0005886">
    <property type="term" value="C:plasma membrane"/>
    <property type="evidence" value="ECO:0007669"/>
    <property type="project" value="UniProtKB-SubCell"/>
</dbReference>
<dbReference type="Pfam" id="PF24606">
    <property type="entry name" value="CEMIP_beta-hel"/>
    <property type="match status" value="1"/>
</dbReference>
<dbReference type="PROSITE" id="PS51820">
    <property type="entry name" value="PA14"/>
    <property type="match status" value="1"/>
</dbReference>
<dbReference type="SUPFAM" id="SSF56988">
    <property type="entry name" value="Anthrax protective antigen"/>
    <property type="match status" value="1"/>
</dbReference>
<evidence type="ECO:0000256" key="6">
    <source>
        <dbReference type="ARBA" id="ARBA00022729"/>
    </source>
</evidence>
<dbReference type="GO" id="GO:0042995">
    <property type="term" value="C:cell projection"/>
    <property type="evidence" value="ECO:0007669"/>
    <property type="project" value="UniProtKB-SubCell"/>
</dbReference>
<dbReference type="Proteomes" id="UP000818537">
    <property type="component" value="Unassembled WGS sequence"/>
</dbReference>
<feature type="non-terminal residue" evidence="16">
    <location>
        <position position="3983"/>
    </location>
</feature>
<dbReference type="Gene3D" id="2.160.20.10">
    <property type="entry name" value="Single-stranded right-handed beta-helix, Pectin lyase-like"/>
    <property type="match status" value="2"/>
</dbReference>
<sequence length="3983" mass="436405">HSWVVFAVTATGLLIKPREGSVAGGTWITITLDGSTSHQLECVSSASASQLEVSLVNPDLPRLPCDVSPLYFDLPIIRCRTRSSPQEGLYYVEVAFKGHVINNLTDVEKENCTFKFSAAQTPVVYQISPPSGIPGNLIEIYGKTIAGRYETLDFNADYIDGPAILVAEGDGWTSLCSFADRRAGSIYPIRAEDGLGTLQCRVEGDHIGSHNVSFSVFNRGKSAVHKGAWLISAKQELFLYQTHSEITSVFPAGGSLGGGTDLTVTGDFFEEPVQVTAADVPCKVKHVSPQQIRCTTEPVGKGRRLGAPQPGNRGLLFEVWDDASDLTEAGPGYRWQFVPNASSPVRFLSGVKKSFSSRLRGFFVAPQTNNYTFWIQADGQASLYLSLSQDPEHKVRIASLPAGNSEWSENWVKSWSERWQPKSQKFELTAGLRYYLEALHHGKAPSNGMRVGVQIHNTWLNPQVVNNYYIERHEIRARALHLPEVQTLTVSGTGCFSISWNNILHRMIPTNATAHQVQTTIEELLSIGCETEPTSAKILFRDGFEKEGNMKDVITTGHIVSGTEPFCGRFSVHRPSQLVKTSPSTLPRYDLTEYTHVCFAHKGHMSNILHISVSFTNVKRNLSCLWDFNETDFKSWTFTCTDLWKGCVNLSALLQDLPANSPVFVHQIDLLSPVLQKETSGSFYLDEVIIADRPVTVSQRHPKPPPPGGRIVEAVSVVGSSPTYNVSWMVSGCGASLPLLSPRGLLGGGSKEYGHLYVSTEDVRVSLTIQRLQKSSPPIGGTFRIHLANTVISDVSVHISSHHLRKLLQENIDNSTAPYFNTSDFIVTKDSNSCYESIWTLTWKTKTGDLPNVISVSAENLTGLKPTVSSRVVYDGGVFIGPIFGDMLATFNNKTQMVVVVNDVLANCSGSCSFQFSQELTPLVSDVEYSSDDGFQATVVIRGAGFTEEKPALQVEVNNTTCHVIMLNQTKVVCQMETLPVGVYQLTLLVRPYGFALNASTGEGIFLRVEPKLVAIEPPTASEIGGLSVVLKGTNLEGLNLVLFGSQPCPILENDRNSTRIECKVPSRGTEDAAVHVTLISGYQSTTVTNLFQYDPSLNPTVTSLSRNRSGIAGGQELQIGISQFASYRGSDIKVQIGGSWAQIQAQTDHGVNVTLPALAAGWYNVSVIINDIAVASNRVEPLIQYLSEIFSTEPCCGSFLGGTLLTISGVGFSQNPALVSVSMNRQICTVTHLAEETVWCLTPPAANLSNEDSQDISVRVNVVISSRSVQHTLFAKRTTTFNYQRAMTPLITVVEMEITDSSLLLSIQGINITGSVAKLGHSECELEFQRGNKFAMFYQCSLPLNSLEPGTFPIRVIQRQLGYARVTAKLQALTITPRITSISPSQGSICGGMLLTISGIALKSRRNLVEVSLDGNYSCEIQNSGNDAISCIVLPGARPLNYQWLAEASWALNVTVTVNGINSVCLGDCTLHLHEQWTPLVDLVTWETNGTFTYMMIKGQRLAWPSDRPVVHVNNQAVCKVTFWNETSIKCQTHCIAPGEHNISISNRKSGQACFRKASSVLTILPQVYRFYPQYFSTNGGGLLTLAGSALKGKTMTSVLIDYHPCLVLNVTCVAIHCTVPPGNGTRTLSLKIDGISYYLGRISYNKEFTPTFLSLVAAGLLLTMTVSRVTEVDTIYVFVGDFACSGVTITHSTLQCSAPLLPAGEYRVLGLDVPRGWASSNLTFTSQLMVTAVHRNWGGLNGGAVYLRGTGFSPRKTLVTVCGTPCEILGNTTMTGLSCLVPRLHASLAILCGLTHSSVDCREDRATFIECDVQVMVDSYRQRGSLSYLYVCEDSPPQWHWRDINPPQRHFAGLFASPKVERDEVLIYNSSCNITMETEAEMECQGANQPITAKITEIWKNWGQNTQLALQFCGRWDEDSSWPAGHQPRDGDNVTIEEGRTLLLGTTTTNLNLLHLKGGKLLFTGPGPVELHAHYILISDGGELQVGSPEAPFRHKAHIYLYGSLHSPPIFPYGVKFLAVRNGTLSIHGWMPEVAFTLLKSSAHANDTRLMLQKPVDWQPGDEIMVGRTGFGDAQQQEEMAVIEFVNNTELYLRSPLRYSHNVGEGWVNGQSLPLSAVVALISRRVVVQGNVTMERMSHLRQCVKAGVTRGGSRCLYKRSERQLGSRDLGAIVVVEAFQGEVNRLRMEGVQFRHVGQAFQQHLSALTVAGNAWMADSYIRGCCILDSFGQGLRLTGISNLTVDSNVFYNILGHGLLLGEGLEEGNRVSNNIVIGLSGTDGLSNVETLSPAGIYVRGPANHIEGNTVCAAGYGYFFHLSPEGPSKMPLLSFSENVAHSCTRYGLLVYPEYLPDSPNRPVQFNNFTAWSSQGGAQIFSSSNLELQHFWIYACKDFGIDIVESLGNTSVADSVLIGHTGQKDRTCMSAGLKTPKRYQLFISNTAFRNFHANTCTAIRTCSGCYQGQGGFTVRAERLTFINSPFQVSFPFPHSAILEDLDGSVTGQKGSLLLPSTDILAVSCTARANFSQASGGSVCGSDLVFHRMSLHLKEAPDIPYNLTVTDSRNKTTTINYVPDTLSNLYGWMVLLLDKETYALTFDNPLVSKHLQYSVTFSNFTTGNYLLVEHKDLPAHPEVVVSCGTRTGQPLQLVPSYGHHRSCDWYLDSRLRKLTYLVTGADLIQVTLKEKERVALPTPVPSDAVLKWSHPETWKDVEKGWGGSNCSVPGPGEDVIILPNRTILVDTALPPLRGLYILGTLEFPSNSSNVLSAACIVVVGGTLKVGSFQHPLERDLKLLVLLRASEEIYCDRLEEINVHPGSIGVYGKVEIYSAYPKTSWTHLGINVAPGNERWIFVEDKVDWNHGGDIVISSSSYEAHQAEVVTLKEVNGHSIRIHERLLHRHIGHSHDTEDGRRIPLAAEVGLLTRNVQIKSDVACAGRMLVGRFTDSSGTEFEGSVLQLLNIEFLNFGPPQLSAIEFRNISQGSSVVSSSINGSCGVGIKAVMSNWILLHDNTVFNTVGPGIDLEGQNHSLIRNLVILSRQPEGLLNWVAGIKVNLVIGLSLCGNAVAGSERIGFHIRGQECLLDGEYCSENVAHSSLHGIHLYRGDGFQTCTRITGFLSYKNYDYGVMFHLGSSVILDNVVLVDNTVGLMPVVYCLYAKQCHTGKRFIELRNSVIVATSSTFDCIRDRIKPHSADQTAKDRPPYYPLRGRVGILWPTFTTVPSQRPDNPWHKTGHCPKVLGLMKLKEVTFTGFTKSCYSEDRDVCIMSNADHLGIMPLITAERSRMLRVNEKDKFYFHPTSVQTSEDTVFPEKRCKGSRKALFKDLDGGVLDLEPPVSVFPKSEFEWTQFYLQAGIYRDDSKCIFKPSVQGYFCKQTDHALVILENLDPSMVSQRLFPVVAMTGSFMDTFSDVTSCYPAEDCSTFVSVLPSTKLATVCFPDLAPLTFRLYLLSGQNATRLPLAIFYNEPLSLRVFIQGKYVSPTPSSFSLNEGTGANYFSFEDNLLYVLLHEKEPVEIVAGLSLLVAFTVTESVGEEGEAGIICQLADFLKIGHDQVKVVHHVLGGESMLKVISANASKKKYHCPSMAFCTAFPSRSSSQKVGRGPVSTRALQPSDAAGPSRVLIIELGDPPGHPRNELTSDSLKSLARTIINTHQTGDLQRGLGLPIDTLMVTQPALLFPAEANNSRQHPGTCLYVRPYNISVQVQPSDGEIEKELPVQPKIIFLDRKGQRVDKLGPPSEPWVVSAHLKGSSKAVLKGLTQVQVIDGCASFSSLAISSSGTNWKLMFTVTSPPGAKFTVLSQPFTIFPLPTGVKASMILVVILSSAASTFILTLAFCWFKKSKSNSKRVRKMKVGSYNYRKAQTSLAFTDMEGTGAVGHATGQLEELNLQPCEAKSVRKMSTVQRKTGNRDTFSSAWDSDSHQQPREGISGDSLELQHPTVPRCSSQKDVPQPSAGYNKEKEKSERMPKPQNDVGEHAAVVAA</sequence>
<dbReference type="SMART" id="SM01225">
    <property type="entry name" value="G8"/>
    <property type="match status" value="2"/>
</dbReference>
<dbReference type="InterPro" id="IPR014756">
    <property type="entry name" value="Ig_E-set"/>
</dbReference>
<dbReference type="InterPro" id="IPR055401">
    <property type="entry name" value="CEMIP_beta-hel_dom"/>
</dbReference>
<evidence type="ECO:0000256" key="9">
    <source>
        <dbReference type="ARBA" id="ARBA00023136"/>
    </source>
</evidence>
<dbReference type="InterPro" id="IPR019316">
    <property type="entry name" value="G8_domain"/>
</dbReference>
<feature type="non-terminal residue" evidence="16">
    <location>
        <position position="1"/>
    </location>
</feature>
<dbReference type="CDD" id="cd00603">
    <property type="entry name" value="IPT_PCSR"/>
    <property type="match status" value="6"/>
</dbReference>
<keyword evidence="8 13" id="KW-1133">Transmembrane helix</keyword>
<proteinExistence type="predicted"/>
<keyword evidence="11" id="KW-0966">Cell projection</keyword>
<dbReference type="InterPro" id="IPR006626">
    <property type="entry name" value="PbH1"/>
</dbReference>
<name>A0A8S9F611_EUDMI</name>
<dbReference type="PANTHER" id="PTHR46769">
    <property type="entry name" value="POLYCYSTIC KIDNEY AND HEPATIC DISEASE 1 (AUTOSOMAL RECESSIVE)-LIKE 1"/>
    <property type="match status" value="1"/>
</dbReference>
<evidence type="ECO:0000256" key="5">
    <source>
        <dbReference type="ARBA" id="ARBA00022692"/>
    </source>
</evidence>
<dbReference type="InterPro" id="IPR052387">
    <property type="entry name" value="Fibrocystin"/>
</dbReference>
<evidence type="ECO:0000256" key="13">
    <source>
        <dbReference type="SAM" id="Phobius"/>
    </source>
</evidence>
<dbReference type="InterPro" id="IPR013783">
    <property type="entry name" value="Ig-like_fold"/>
</dbReference>
<keyword evidence="4" id="KW-1003">Cell membrane</keyword>
<dbReference type="InterPro" id="IPR002909">
    <property type="entry name" value="IPT_dom"/>
</dbReference>
<evidence type="ECO:0000259" key="15">
    <source>
        <dbReference type="PROSITE" id="PS51820"/>
    </source>
</evidence>
<evidence type="ECO:0000313" key="16">
    <source>
        <dbReference type="EMBL" id="KAF1505457.1"/>
    </source>
</evidence>
<dbReference type="PROSITE" id="PS51484">
    <property type="entry name" value="G8"/>
    <property type="match status" value="2"/>
</dbReference>
<feature type="domain" description="G8" evidence="14">
    <location>
        <begin position="2714"/>
        <end position="2840"/>
    </location>
</feature>
<dbReference type="InterPro" id="IPR012334">
    <property type="entry name" value="Pectin_lyas_fold"/>
</dbReference>
<dbReference type="SMART" id="SM00429">
    <property type="entry name" value="IPT"/>
    <property type="match status" value="6"/>
</dbReference>
<feature type="region of interest" description="Disordered" evidence="12">
    <location>
        <begin position="3896"/>
        <end position="3983"/>
    </location>
</feature>
<evidence type="ECO:0000256" key="7">
    <source>
        <dbReference type="ARBA" id="ARBA00022737"/>
    </source>
</evidence>
<feature type="transmembrane region" description="Helical" evidence="13">
    <location>
        <begin position="3817"/>
        <end position="3839"/>
    </location>
</feature>
<evidence type="ECO:0000256" key="1">
    <source>
        <dbReference type="ARBA" id="ARBA00004167"/>
    </source>
</evidence>
<comment type="subcellular location">
    <subcellularLocation>
        <location evidence="2">Cell membrane</location>
    </subcellularLocation>
    <subcellularLocation>
        <location evidence="3">Cell projection</location>
    </subcellularLocation>
    <subcellularLocation>
        <location evidence="1">Membrane</location>
        <topology evidence="1">Single-pass membrane protein</topology>
    </subcellularLocation>
</comment>
<keyword evidence="5 13" id="KW-0812">Transmembrane</keyword>
<evidence type="ECO:0000313" key="17">
    <source>
        <dbReference type="Proteomes" id="UP000818537"/>
    </source>
</evidence>
<dbReference type="InterPro" id="IPR037524">
    <property type="entry name" value="PA14/GLEYA"/>
</dbReference>
<dbReference type="EMBL" id="VULB01001860">
    <property type="protein sequence ID" value="KAF1505457.1"/>
    <property type="molecule type" value="Genomic_DNA"/>
</dbReference>
<reference evidence="16" key="1">
    <citation type="journal article" date="2019" name="Gigascience">
        <title>High-coverage genomes to elucidate the evolution of penguins.</title>
        <authorList>
            <person name="Pan H."/>
            <person name="Cole T.L."/>
            <person name="Bi X."/>
            <person name="Fang M."/>
            <person name="Zhou C."/>
            <person name="Yang Z."/>
            <person name="Ksepka D.T."/>
            <person name="Hart T."/>
            <person name="Bouzat J.L."/>
            <person name="Argilla L.S."/>
            <person name="Bertelsen M.F."/>
            <person name="Boersma P.D."/>
            <person name="Bost C.A."/>
            <person name="Cherel Y."/>
            <person name="Dann P."/>
            <person name="Fiddaman S.R."/>
            <person name="Howard P."/>
            <person name="Labuschagne K."/>
            <person name="Mattern T."/>
            <person name="Miller G."/>
            <person name="Parker P."/>
            <person name="Phillips R.A."/>
            <person name="Quillfeldt P."/>
            <person name="Ryan P.G."/>
            <person name="Taylor H."/>
            <person name="Thompson D.R."/>
            <person name="Young M.J."/>
            <person name="Ellegaard M.R."/>
            <person name="Gilbert M.T.P."/>
            <person name="Sinding M.S."/>
            <person name="Pacheco G."/>
            <person name="Shepherd L.D."/>
            <person name="Tennyson A.J.D."/>
            <person name="Grosser S."/>
            <person name="Kay E."/>
            <person name="Nupen L.J."/>
            <person name="Ellenberg U."/>
            <person name="Houston D.M."/>
            <person name="Reeve A.H."/>
            <person name="Johnson K."/>
            <person name="Masello J.F."/>
            <person name="Stracke T."/>
            <person name="McKinlay B."/>
            <person name="Borboroglu P.G."/>
            <person name="Zhang D.X."/>
            <person name="Zhang G."/>
        </authorList>
    </citation>
    <scope>NUCLEOTIDE SEQUENCE</scope>
    <source>
        <strain evidence="16">10/9/18-1</strain>
    </source>
</reference>
<keyword evidence="7" id="KW-0677">Repeat</keyword>
<dbReference type="SUPFAM" id="SSF81296">
    <property type="entry name" value="E set domains"/>
    <property type="match status" value="8"/>
</dbReference>
<evidence type="ECO:0000256" key="3">
    <source>
        <dbReference type="ARBA" id="ARBA00004316"/>
    </source>
</evidence>
<dbReference type="Gene3D" id="2.60.40.10">
    <property type="entry name" value="Immunoglobulins"/>
    <property type="match status" value="7"/>
</dbReference>
<dbReference type="SUPFAM" id="SSF51126">
    <property type="entry name" value="Pectin lyase-like"/>
    <property type="match status" value="2"/>
</dbReference>
<keyword evidence="10" id="KW-0325">Glycoprotein</keyword>
<feature type="compositionally biased region" description="Basic and acidic residues" evidence="12">
    <location>
        <begin position="3958"/>
        <end position="3968"/>
    </location>
</feature>
<organism evidence="16 17">
    <name type="scientific">Eudyptula minor novaehollandiae</name>
    <name type="common">Australian little penguin</name>
    <dbReference type="NCBI Taxonomy" id="2052820"/>
    <lineage>
        <taxon>Eukaryota</taxon>
        <taxon>Metazoa</taxon>
        <taxon>Chordata</taxon>
        <taxon>Craniata</taxon>
        <taxon>Vertebrata</taxon>
        <taxon>Euteleostomi</taxon>
        <taxon>Archelosauria</taxon>
        <taxon>Archosauria</taxon>
        <taxon>Dinosauria</taxon>
        <taxon>Saurischia</taxon>
        <taxon>Theropoda</taxon>
        <taxon>Coelurosauria</taxon>
        <taxon>Aves</taxon>
        <taxon>Neognathae</taxon>
        <taxon>Neoaves</taxon>
        <taxon>Aequornithes</taxon>
        <taxon>Sphenisciformes</taxon>
        <taxon>Spheniscidae</taxon>
        <taxon>Eudyptula</taxon>
    </lineage>
</organism>
<dbReference type="InterPro" id="IPR011050">
    <property type="entry name" value="Pectin_lyase_fold/virulence"/>
</dbReference>
<dbReference type="PANTHER" id="PTHR46769:SF1">
    <property type="entry name" value="FIBROCYSTIN"/>
    <property type="match status" value="1"/>
</dbReference>
<evidence type="ECO:0000256" key="2">
    <source>
        <dbReference type="ARBA" id="ARBA00004236"/>
    </source>
</evidence>
<keyword evidence="9 13" id="KW-0472">Membrane</keyword>
<gene>
    <name evidence="16" type="primary">PKHD1</name>
    <name evidence="16" type="ORF">FQV18_0002447</name>
</gene>
<evidence type="ECO:0000256" key="11">
    <source>
        <dbReference type="ARBA" id="ARBA00023273"/>
    </source>
</evidence>
<evidence type="ECO:0000256" key="4">
    <source>
        <dbReference type="ARBA" id="ARBA00022475"/>
    </source>
</evidence>
<keyword evidence="6" id="KW-0732">Signal</keyword>
<dbReference type="Pfam" id="PF01833">
    <property type="entry name" value="TIG"/>
    <property type="match status" value="10"/>
</dbReference>
<comment type="caution">
    <text evidence="16">The sequence shown here is derived from an EMBL/GenBank/DDBJ whole genome shotgun (WGS) entry which is preliminary data.</text>
</comment>
<evidence type="ECO:0000256" key="8">
    <source>
        <dbReference type="ARBA" id="ARBA00022989"/>
    </source>
</evidence>
<evidence type="ECO:0000259" key="14">
    <source>
        <dbReference type="PROSITE" id="PS51484"/>
    </source>
</evidence>
<feature type="compositionally biased region" description="Polar residues" evidence="12">
    <location>
        <begin position="3899"/>
        <end position="3918"/>
    </location>
</feature>
<protein>
    <submittedName>
        <fullName evidence="16">Fibrocystin</fullName>
    </submittedName>
</protein>
<feature type="domain" description="G8" evidence="14">
    <location>
        <begin position="1922"/>
        <end position="2043"/>
    </location>
</feature>
<feature type="domain" description="PA14" evidence="15">
    <location>
        <begin position="310"/>
        <end position="467"/>
    </location>
</feature>
<dbReference type="Pfam" id="PF10162">
    <property type="entry name" value="G8"/>
    <property type="match status" value="2"/>
</dbReference>
<accession>A0A8S9F611</accession>